<evidence type="ECO:0000313" key="1">
    <source>
        <dbReference type="EMBL" id="XBQ24777.1"/>
    </source>
</evidence>
<dbReference type="AlphaFoldDB" id="A0AAU7N2P0"/>
<dbReference type="KEGG" id="fld:ABNE31_07630"/>
<dbReference type="EMBL" id="CP157804">
    <property type="protein sequence ID" value="XBQ24777.1"/>
    <property type="molecule type" value="Genomic_DNA"/>
</dbReference>
<accession>A0AAU7N2P0</accession>
<dbReference type="RefSeq" id="WP_349352924.1">
    <property type="nucleotide sequence ID" value="NZ_CP157804.1"/>
</dbReference>
<name>A0AAU7N2P0_9FLAO</name>
<proteinExistence type="predicted"/>
<dbReference type="PROSITE" id="PS51257">
    <property type="entry name" value="PROKAR_LIPOPROTEIN"/>
    <property type="match status" value="1"/>
</dbReference>
<reference evidence="1" key="1">
    <citation type="submission" date="2024-05" db="EMBL/GenBank/DDBJ databases">
        <title>Draft Genome Sequences of Flagellimonas sp. MMG031 and Marinobacter sp. MMG032 Isolated from the dinoflagellate Symbiodinium pilosum.</title>
        <authorList>
            <person name="Shikuma N.J."/>
            <person name="Farrell M.V."/>
        </authorList>
    </citation>
    <scope>NUCLEOTIDE SEQUENCE</scope>
    <source>
        <strain evidence="1">MMG031</strain>
    </source>
</reference>
<gene>
    <name evidence="1" type="ORF">ABNE31_07630</name>
</gene>
<sequence>MEVKKIKFIVLLSLCLGIWVSCKSISPIATSTNTNIIGSWEGCDGRVVTFYTNKNGEIEGRYEKLGGLGQYKFTLNEVGFHLSQQTPGTYVGQVKWRNTMGKETWRDETIVVENNILKTSSSDDCSKELTRVEQK</sequence>
<evidence type="ECO:0008006" key="2">
    <source>
        <dbReference type="Google" id="ProtNLM"/>
    </source>
</evidence>
<organism evidence="1">
    <name type="scientific">Flagellimonas sp. MMG031</name>
    <dbReference type="NCBI Taxonomy" id="3158549"/>
    <lineage>
        <taxon>Bacteria</taxon>
        <taxon>Pseudomonadati</taxon>
        <taxon>Bacteroidota</taxon>
        <taxon>Flavobacteriia</taxon>
        <taxon>Flavobacteriales</taxon>
        <taxon>Flavobacteriaceae</taxon>
        <taxon>Flagellimonas</taxon>
    </lineage>
</organism>
<protein>
    <recommendedName>
        <fullName evidence="2">DUF5640 domain-containing protein</fullName>
    </recommendedName>
</protein>